<evidence type="ECO:0000313" key="2">
    <source>
        <dbReference type="EMBL" id="MCO6047173.1"/>
    </source>
</evidence>
<dbReference type="RefSeq" id="WP_252855286.1">
    <property type="nucleotide sequence ID" value="NZ_JAMXLR010000090.1"/>
</dbReference>
<keyword evidence="3" id="KW-1185">Reference proteome</keyword>
<proteinExistence type="predicted"/>
<dbReference type="NCBIfam" id="NF008528">
    <property type="entry name" value="PRK11463.1-2"/>
    <property type="match status" value="1"/>
</dbReference>
<gene>
    <name evidence="2" type="ORF">NG895_25015</name>
</gene>
<dbReference type="AlphaFoldDB" id="A0A9X2JJU1"/>
<protein>
    <submittedName>
        <fullName evidence="2">FxsA family protein</fullName>
    </submittedName>
</protein>
<sequence>MLLLYLFLLFTVGPLVELILLLYVGSKIGWLATVGIVILTGIIGAALARWQGVKAVMRVQRRIGRGQVPGDELFDGVLILVAGVLLVTPGILTDLTGFALLTPPLRNVIKGVLRRWARKNIEVRTTQTASQFWSSEPTPQYRDEIIDAEVVETRVVD</sequence>
<dbReference type="EMBL" id="JAMXLR010000090">
    <property type="protein sequence ID" value="MCO6047173.1"/>
    <property type="molecule type" value="Genomic_DNA"/>
</dbReference>
<dbReference type="PANTHER" id="PTHR35335">
    <property type="entry name" value="UPF0716 PROTEIN FXSA"/>
    <property type="match status" value="1"/>
</dbReference>
<dbReference type="Pfam" id="PF04186">
    <property type="entry name" value="FxsA"/>
    <property type="match status" value="1"/>
</dbReference>
<feature type="transmembrane region" description="Helical" evidence="1">
    <location>
        <begin position="28"/>
        <end position="52"/>
    </location>
</feature>
<organism evidence="2 3">
    <name type="scientific">Aeoliella straminimaris</name>
    <dbReference type="NCBI Taxonomy" id="2954799"/>
    <lineage>
        <taxon>Bacteria</taxon>
        <taxon>Pseudomonadati</taxon>
        <taxon>Planctomycetota</taxon>
        <taxon>Planctomycetia</taxon>
        <taxon>Pirellulales</taxon>
        <taxon>Lacipirellulaceae</taxon>
        <taxon>Aeoliella</taxon>
    </lineage>
</organism>
<dbReference type="PANTHER" id="PTHR35335:SF1">
    <property type="entry name" value="UPF0716 PROTEIN FXSA"/>
    <property type="match status" value="1"/>
</dbReference>
<comment type="caution">
    <text evidence="2">The sequence shown here is derived from an EMBL/GenBank/DDBJ whole genome shotgun (WGS) entry which is preliminary data.</text>
</comment>
<accession>A0A9X2JJU1</accession>
<dbReference type="InterPro" id="IPR007313">
    <property type="entry name" value="FxsA"/>
</dbReference>
<dbReference type="Proteomes" id="UP001155241">
    <property type="component" value="Unassembled WGS sequence"/>
</dbReference>
<evidence type="ECO:0000313" key="3">
    <source>
        <dbReference type="Proteomes" id="UP001155241"/>
    </source>
</evidence>
<keyword evidence="1" id="KW-0812">Transmembrane</keyword>
<keyword evidence="1" id="KW-1133">Transmembrane helix</keyword>
<name>A0A9X2JJU1_9BACT</name>
<dbReference type="GO" id="GO:0016020">
    <property type="term" value="C:membrane"/>
    <property type="evidence" value="ECO:0007669"/>
    <property type="project" value="InterPro"/>
</dbReference>
<feature type="transmembrane region" description="Helical" evidence="1">
    <location>
        <begin position="73"/>
        <end position="92"/>
    </location>
</feature>
<reference evidence="2" key="1">
    <citation type="submission" date="2022-06" db="EMBL/GenBank/DDBJ databases">
        <title>Aeoliella straminimaris, a novel planctomycete from sediments.</title>
        <authorList>
            <person name="Vitorino I.R."/>
            <person name="Lage O.M."/>
        </authorList>
    </citation>
    <scope>NUCLEOTIDE SEQUENCE</scope>
    <source>
        <strain evidence="2">ICT_H6.2</strain>
    </source>
</reference>
<keyword evidence="1" id="KW-0472">Membrane</keyword>
<evidence type="ECO:0000256" key="1">
    <source>
        <dbReference type="SAM" id="Phobius"/>
    </source>
</evidence>